<accession>A0A060R688</accession>
<dbReference type="AlphaFoldDB" id="A0A060R688"/>
<dbReference type="STRING" id="1433126.BN938_0426"/>
<reference evidence="1 2" key="1">
    <citation type="journal article" date="2015" name="Genome Announc.">
        <title>Complete Genome Sequence of the Novel Leech Symbiont Mucinivorans hirudinis M3T.</title>
        <authorList>
            <person name="Nelson M.C."/>
            <person name="Bomar L."/>
            <person name="Graf J."/>
        </authorList>
    </citation>
    <scope>NUCLEOTIDE SEQUENCE [LARGE SCALE GENOMIC DNA]</scope>
    <source>
        <strain evidence="2">M3</strain>
    </source>
</reference>
<evidence type="ECO:0008006" key="3">
    <source>
        <dbReference type="Google" id="ProtNLM"/>
    </source>
</evidence>
<keyword evidence="2" id="KW-1185">Reference proteome</keyword>
<dbReference type="HOGENOM" id="CLU_036375_1_0_10"/>
<dbReference type="Pfam" id="PF17170">
    <property type="entry name" value="DUF5128"/>
    <property type="match status" value="1"/>
</dbReference>
<dbReference type="KEGG" id="rbc:BN938_0426"/>
<dbReference type="OrthoDB" id="1096118at2"/>
<dbReference type="EMBL" id="HG934468">
    <property type="protein sequence ID" value="CDN30531.1"/>
    <property type="molecule type" value="Genomic_DNA"/>
</dbReference>
<dbReference type="PROSITE" id="PS51257">
    <property type="entry name" value="PROKAR_LIPOPROTEIN"/>
    <property type="match status" value="1"/>
</dbReference>
<organism evidence="1 2">
    <name type="scientific">Mucinivorans hirudinis</name>
    <dbReference type="NCBI Taxonomy" id="1433126"/>
    <lineage>
        <taxon>Bacteria</taxon>
        <taxon>Pseudomonadati</taxon>
        <taxon>Bacteroidota</taxon>
        <taxon>Bacteroidia</taxon>
        <taxon>Bacteroidales</taxon>
        <taxon>Rikenellaceae</taxon>
        <taxon>Mucinivorans</taxon>
    </lineage>
</organism>
<protein>
    <recommendedName>
        <fullName evidence="3">DUF4934 domain-containing protein</fullName>
    </recommendedName>
</protein>
<evidence type="ECO:0000313" key="1">
    <source>
        <dbReference type="EMBL" id="CDN30531.1"/>
    </source>
</evidence>
<evidence type="ECO:0000313" key="2">
    <source>
        <dbReference type="Proteomes" id="UP000027616"/>
    </source>
</evidence>
<sequence length="369" mass="41477">MKNLYLSLVIFGIIGCSSSDNKTKSLPVIGTKSGSNITVIPAQVKDTTELLLSELIEDVEIIRLENNNEEAFIRGNTPLAISQNYIAARGDMSTPAKLFNRKTGAFIANLGHTGRGQGEYFSITNLKIDERSASVYLLPMMSDKLLRFGFDGNLTNSYPLVDVINKGAFKIDVEAQRITVANMPFQNSKYVVWTQDFDGKVINGVDAVPYTVTNYDGEMFHRDNTTNFDLFLTSQNSLWNYDDQTNKLESVFSIDLLGKKGYYVLVELPTIYMCSIFGGDVPRGNLFVDKETMEGGWYKLTNDLLGGINDSGFFWSGYYQWNVEPLMLIEKLEPLREKATGKARERIDYILDNVKEDDNNVIILGKLTQ</sequence>
<dbReference type="Proteomes" id="UP000027616">
    <property type="component" value="Chromosome I"/>
</dbReference>
<dbReference type="eggNOG" id="ENOG5030TXN">
    <property type="taxonomic scope" value="Bacteria"/>
</dbReference>
<gene>
    <name evidence="1" type="ORF">BN938_0426</name>
</gene>
<name>A0A060R688_9BACT</name>
<proteinExistence type="predicted"/>